<proteinExistence type="predicted"/>
<dbReference type="AlphaFoldDB" id="A0A2Z7ADD8"/>
<reference evidence="1 2" key="1">
    <citation type="journal article" date="2015" name="Proc. Natl. Acad. Sci. U.S.A.">
        <title>The resurrection genome of Boea hygrometrica: A blueprint for survival of dehydration.</title>
        <authorList>
            <person name="Xiao L."/>
            <person name="Yang G."/>
            <person name="Zhang L."/>
            <person name="Yang X."/>
            <person name="Zhao S."/>
            <person name="Ji Z."/>
            <person name="Zhou Q."/>
            <person name="Hu M."/>
            <person name="Wang Y."/>
            <person name="Chen M."/>
            <person name="Xu Y."/>
            <person name="Jin H."/>
            <person name="Xiao X."/>
            <person name="Hu G."/>
            <person name="Bao F."/>
            <person name="Hu Y."/>
            <person name="Wan P."/>
            <person name="Li L."/>
            <person name="Deng X."/>
            <person name="Kuang T."/>
            <person name="Xiang C."/>
            <person name="Zhu J.K."/>
            <person name="Oliver M.J."/>
            <person name="He Y."/>
        </authorList>
    </citation>
    <scope>NUCLEOTIDE SEQUENCE [LARGE SCALE GENOMIC DNA]</scope>
    <source>
        <strain evidence="2">cv. XS01</strain>
    </source>
</reference>
<dbReference type="OrthoDB" id="2510at2759"/>
<dbReference type="SUPFAM" id="SSF101960">
    <property type="entry name" value="Stabilizer of iron transporter SufD"/>
    <property type="match status" value="1"/>
</dbReference>
<dbReference type="PANTHER" id="PTHR43575:SF1">
    <property type="entry name" value="PROTEIN ABCI7, CHLOROPLASTIC"/>
    <property type="match status" value="1"/>
</dbReference>
<protein>
    <submittedName>
        <fullName evidence="1">Uncharacterized protein</fullName>
    </submittedName>
</protein>
<dbReference type="PANTHER" id="PTHR43575">
    <property type="entry name" value="PROTEIN ABCI7, CHLOROPLASTIC"/>
    <property type="match status" value="1"/>
</dbReference>
<organism evidence="1 2">
    <name type="scientific">Dorcoceras hygrometricum</name>
    <dbReference type="NCBI Taxonomy" id="472368"/>
    <lineage>
        <taxon>Eukaryota</taxon>
        <taxon>Viridiplantae</taxon>
        <taxon>Streptophyta</taxon>
        <taxon>Embryophyta</taxon>
        <taxon>Tracheophyta</taxon>
        <taxon>Spermatophyta</taxon>
        <taxon>Magnoliopsida</taxon>
        <taxon>eudicotyledons</taxon>
        <taxon>Gunneridae</taxon>
        <taxon>Pentapetalae</taxon>
        <taxon>asterids</taxon>
        <taxon>lamiids</taxon>
        <taxon>Lamiales</taxon>
        <taxon>Gesneriaceae</taxon>
        <taxon>Didymocarpoideae</taxon>
        <taxon>Trichosporeae</taxon>
        <taxon>Loxocarpinae</taxon>
        <taxon>Dorcoceras</taxon>
    </lineage>
</organism>
<dbReference type="EMBL" id="KV018468">
    <property type="protein sequence ID" value="KZV17020.1"/>
    <property type="molecule type" value="Genomic_DNA"/>
</dbReference>
<gene>
    <name evidence="1" type="ORF">F511_20819</name>
</gene>
<sequence>LSAIPGFLRRIGHLGDTHLPNLAIVDGFLYGLPDGVFVGPLSRVNSQMIMNRVSEYASSFLGDLFWSLNGVGAPDIIVVYVPEGCKVESTLHLRFLSLKGDKIDSKMLPISNPRVLVLVENEEHINIVEEYMGADGDEKSYWTNAVMEVVIGDGGKVTQWTSVRQVCFYHLFF</sequence>
<name>A0A2Z7ADD8_9LAMI</name>
<dbReference type="InterPro" id="IPR037284">
    <property type="entry name" value="SUF_FeS_clus_asmbl_SufBD_sf"/>
</dbReference>
<keyword evidence="2" id="KW-1185">Reference proteome</keyword>
<dbReference type="GO" id="GO:0016226">
    <property type="term" value="P:iron-sulfur cluster assembly"/>
    <property type="evidence" value="ECO:0007669"/>
    <property type="project" value="InterPro"/>
</dbReference>
<dbReference type="InterPro" id="IPR055346">
    <property type="entry name" value="Fe-S_cluster_assembly_SufBD"/>
</dbReference>
<accession>A0A2Z7ADD8</accession>
<dbReference type="Proteomes" id="UP000250235">
    <property type="component" value="Unassembled WGS sequence"/>
</dbReference>
<feature type="non-terminal residue" evidence="1">
    <location>
        <position position="1"/>
    </location>
</feature>
<evidence type="ECO:0000313" key="1">
    <source>
        <dbReference type="EMBL" id="KZV17020.1"/>
    </source>
</evidence>
<evidence type="ECO:0000313" key="2">
    <source>
        <dbReference type="Proteomes" id="UP000250235"/>
    </source>
</evidence>